<dbReference type="InterPro" id="IPR036770">
    <property type="entry name" value="Ankyrin_rpt-contain_sf"/>
</dbReference>
<dbReference type="SUPFAM" id="SSF48403">
    <property type="entry name" value="Ankyrin repeat"/>
    <property type="match status" value="1"/>
</dbReference>
<proteinExistence type="predicted"/>
<accession>A0A078A9S2</accession>
<dbReference type="Pfam" id="PF12796">
    <property type="entry name" value="Ank_2"/>
    <property type="match status" value="1"/>
</dbReference>
<evidence type="ECO:0000313" key="4">
    <source>
        <dbReference type="EMBL" id="CDW77543.1"/>
    </source>
</evidence>
<dbReference type="Proteomes" id="UP000039865">
    <property type="component" value="Unassembled WGS sequence"/>
</dbReference>
<dbReference type="PANTHER" id="PTHR24201">
    <property type="entry name" value="ANK_REP_REGION DOMAIN-CONTAINING PROTEIN"/>
    <property type="match status" value="1"/>
</dbReference>
<dbReference type="SMART" id="SM00248">
    <property type="entry name" value="ANK"/>
    <property type="match status" value="3"/>
</dbReference>
<organism evidence="4 5">
    <name type="scientific">Stylonychia lemnae</name>
    <name type="common">Ciliate</name>
    <dbReference type="NCBI Taxonomy" id="5949"/>
    <lineage>
        <taxon>Eukaryota</taxon>
        <taxon>Sar</taxon>
        <taxon>Alveolata</taxon>
        <taxon>Ciliophora</taxon>
        <taxon>Intramacronucleata</taxon>
        <taxon>Spirotrichea</taxon>
        <taxon>Stichotrichia</taxon>
        <taxon>Sporadotrichida</taxon>
        <taxon>Oxytrichidae</taxon>
        <taxon>Stylonychinae</taxon>
        <taxon>Stylonychia</taxon>
    </lineage>
</organism>
<name>A0A078A9S2_STYLE</name>
<keyword evidence="5" id="KW-1185">Reference proteome</keyword>
<dbReference type="OrthoDB" id="428624at2759"/>
<protein>
    <submittedName>
        <fullName evidence="4">Ankyrin repeat domain-containing protein 7-like</fullName>
    </submittedName>
</protein>
<dbReference type="AlphaFoldDB" id="A0A078A9S2"/>
<evidence type="ECO:0000256" key="2">
    <source>
        <dbReference type="ARBA" id="ARBA00023043"/>
    </source>
</evidence>
<reference evidence="4 5" key="1">
    <citation type="submission" date="2014-06" db="EMBL/GenBank/DDBJ databases">
        <authorList>
            <person name="Swart Estienne"/>
        </authorList>
    </citation>
    <scope>NUCLEOTIDE SEQUENCE [LARGE SCALE GENOMIC DNA]</scope>
    <source>
        <strain evidence="4 5">130c</strain>
    </source>
</reference>
<dbReference type="Gene3D" id="1.25.40.20">
    <property type="entry name" value="Ankyrin repeat-containing domain"/>
    <property type="match status" value="1"/>
</dbReference>
<dbReference type="InterPro" id="IPR002110">
    <property type="entry name" value="Ankyrin_rpt"/>
</dbReference>
<dbReference type="InParanoid" id="A0A078A9S2"/>
<dbReference type="EMBL" id="CCKQ01006246">
    <property type="protein sequence ID" value="CDW77543.1"/>
    <property type="molecule type" value="Genomic_DNA"/>
</dbReference>
<dbReference type="InterPro" id="IPR050776">
    <property type="entry name" value="Ank_Repeat/CDKN_Inhibitor"/>
</dbReference>
<evidence type="ECO:0000256" key="3">
    <source>
        <dbReference type="PROSITE-ProRule" id="PRU00023"/>
    </source>
</evidence>
<evidence type="ECO:0000313" key="5">
    <source>
        <dbReference type="Proteomes" id="UP000039865"/>
    </source>
</evidence>
<keyword evidence="1" id="KW-0677">Repeat</keyword>
<sequence>MEYTNKRAIFFNQYTLTKRYIPILFERYFGIDQRYNIALNTPDTLFTNEVRNLVKEYDLDELKKLYYSDQFYIDDPIESHGKHTLIHDAVVMNREDLFDFLIAQKANLNIRDFVGYTPMLKAASLGRFDMVKKLVENGVDPRHIDPHGNTPRDKAILYSRFELIDYLKEVEDKANRGELKFIDWTNPERIRRSGMFLGFLEYNQYKSKS</sequence>
<dbReference type="PROSITE" id="PS50088">
    <property type="entry name" value="ANK_REPEAT"/>
    <property type="match status" value="1"/>
</dbReference>
<keyword evidence="2 3" id="KW-0040">ANK repeat</keyword>
<gene>
    <name evidence="4" type="primary">Contig14309.g15246</name>
    <name evidence="4" type="ORF">STYLEM_6506</name>
</gene>
<feature type="repeat" description="ANK" evidence="3">
    <location>
        <begin position="114"/>
        <end position="146"/>
    </location>
</feature>
<dbReference type="PROSITE" id="PS50297">
    <property type="entry name" value="ANK_REP_REGION"/>
    <property type="match status" value="1"/>
</dbReference>
<evidence type="ECO:0000256" key="1">
    <source>
        <dbReference type="ARBA" id="ARBA00022737"/>
    </source>
</evidence>